<name>G9NAW3_HYPVG</name>
<dbReference type="InParanoid" id="G9NAW3"/>
<comment type="caution">
    <text evidence="2">The sequence shown here is derived from an EMBL/GenBank/DDBJ whole genome shotgun (WGS) entry which is preliminary data.</text>
</comment>
<proteinExistence type="predicted"/>
<dbReference type="HOGENOM" id="CLU_563876_0_0_1"/>
<accession>G9NAW3</accession>
<dbReference type="Proteomes" id="UP000007115">
    <property type="component" value="Unassembled WGS sequence"/>
</dbReference>
<protein>
    <submittedName>
        <fullName evidence="2">Uncharacterized protein</fullName>
    </submittedName>
</protein>
<keyword evidence="3" id="KW-1185">Reference proteome</keyword>
<evidence type="ECO:0000313" key="3">
    <source>
        <dbReference type="Proteomes" id="UP000007115"/>
    </source>
</evidence>
<reference evidence="2 3" key="1">
    <citation type="journal article" date="2011" name="Genome Biol.">
        <title>Comparative genome sequence analysis underscores mycoparasitism as the ancestral life style of Trichoderma.</title>
        <authorList>
            <person name="Kubicek C.P."/>
            <person name="Herrera-Estrella A."/>
            <person name="Seidl-Seiboth V."/>
            <person name="Martinez D.A."/>
            <person name="Druzhinina I.S."/>
            <person name="Thon M."/>
            <person name="Zeilinger S."/>
            <person name="Casas-Flores S."/>
            <person name="Horwitz B.A."/>
            <person name="Mukherjee P.K."/>
            <person name="Mukherjee M."/>
            <person name="Kredics L."/>
            <person name="Alcaraz L.D."/>
            <person name="Aerts A."/>
            <person name="Antal Z."/>
            <person name="Atanasova L."/>
            <person name="Cervantes-Badillo M.G."/>
            <person name="Challacombe J."/>
            <person name="Chertkov O."/>
            <person name="McCluskey K."/>
            <person name="Coulpier F."/>
            <person name="Deshpande N."/>
            <person name="von Doehren H."/>
            <person name="Ebbole D.J."/>
            <person name="Esquivel-Naranjo E.U."/>
            <person name="Fekete E."/>
            <person name="Flipphi M."/>
            <person name="Glaser F."/>
            <person name="Gomez-Rodriguez E.Y."/>
            <person name="Gruber S."/>
            <person name="Han C."/>
            <person name="Henrissat B."/>
            <person name="Hermosa R."/>
            <person name="Hernandez-Onate M."/>
            <person name="Karaffa L."/>
            <person name="Kosti I."/>
            <person name="Le Crom S."/>
            <person name="Lindquist E."/>
            <person name="Lucas S."/>
            <person name="Luebeck M."/>
            <person name="Luebeck P.S."/>
            <person name="Margeot A."/>
            <person name="Metz B."/>
            <person name="Misra M."/>
            <person name="Nevalainen H."/>
            <person name="Omann M."/>
            <person name="Packer N."/>
            <person name="Perrone G."/>
            <person name="Uresti-Rivera E.E."/>
            <person name="Salamov A."/>
            <person name="Schmoll M."/>
            <person name="Seiboth B."/>
            <person name="Shapiro H."/>
            <person name="Sukno S."/>
            <person name="Tamayo-Ramos J.A."/>
            <person name="Tisch D."/>
            <person name="Wiest A."/>
            <person name="Wilkinson H.H."/>
            <person name="Zhang M."/>
            <person name="Coutinho P.M."/>
            <person name="Kenerley C.M."/>
            <person name="Monte E."/>
            <person name="Baker S.E."/>
            <person name="Grigoriev I.V."/>
        </authorList>
    </citation>
    <scope>NUCLEOTIDE SEQUENCE [LARGE SCALE GENOMIC DNA]</scope>
    <source>
        <strain evidence="3">Gv29-8 / FGSC 10586</strain>
    </source>
</reference>
<gene>
    <name evidence="2" type="ORF">TRIVIDRAFT_206636</name>
</gene>
<feature type="region of interest" description="Disordered" evidence="1">
    <location>
        <begin position="48"/>
        <end position="85"/>
    </location>
</feature>
<feature type="region of interest" description="Disordered" evidence="1">
    <location>
        <begin position="1"/>
        <end position="30"/>
    </location>
</feature>
<organism evidence="2 3">
    <name type="scientific">Hypocrea virens (strain Gv29-8 / FGSC 10586)</name>
    <name type="common">Gliocladium virens</name>
    <name type="synonym">Trichoderma virens</name>
    <dbReference type="NCBI Taxonomy" id="413071"/>
    <lineage>
        <taxon>Eukaryota</taxon>
        <taxon>Fungi</taxon>
        <taxon>Dikarya</taxon>
        <taxon>Ascomycota</taxon>
        <taxon>Pezizomycotina</taxon>
        <taxon>Sordariomycetes</taxon>
        <taxon>Hypocreomycetidae</taxon>
        <taxon>Hypocreales</taxon>
        <taxon>Hypocreaceae</taxon>
        <taxon>Trichoderma</taxon>
    </lineage>
</organism>
<dbReference type="RefSeq" id="XP_013950179.1">
    <property type="nucleotide sequence ID" value="XM_014094704.1"/>
</dbReference>
<dbReference type="AlphaFoldDB" id="G9NAW3"/>
<feature type="compositionally biased region" description="Basic and acidic residues" evidence="1">
    <location>
        <begin position="365"/>
        <end position="374"/>
    </location>
</feature>
<feature type="compositionally biased region" description="Polar residues" evidence="1">
    <location>
        <begin position="11"/>
        <end position="28"/>
    </location>
</feature>
<dbReference type="OrthoDB" id="10682334at2759"/>
<evidence type="ECO:0000256" key="1">
    <source>
        <dbReference type="SAM" id="MobiDB-lite"/>
    </source>
</evidence>
<dbReference type="EMBL" id="ABDF02000091">
    <property type="protein sequence ID" value="EHK15973.1"/>
    <property type="molecule type" value="Genomic_DNA"/>
</dbReference>
<feature type="region of interest" description="Disordered" evidence="1">
    <location>
        <begin position="365"/>
        <end position="416"/>
    </location>
</feature>
<sequence length="484" mass="52536">MTSMLGRRCIDTTTTPSPRLQGSQSNAAPKQYRQRMATIRLHARLAGPATHSAGPSLQDRRPASPSPYRLAEAAPAGPSEIAQGTGARALGRSLVSPIDFGPQAVQMAALRAPPQGHPRTQDARALATQTPLQYGNWKACASLGRVAHTPAPWPRFSSPRDARYNAGGDDQHSIRSITAPYYLSDGTSTTFMKLCCCCCLLASAVRQGPSEMGMAGQANTALFSHSLHQFVLERTHSGTAGAVRGYISIASSPNYQVPTIFKCCPRCATQQMLPLLLVRSRYYWYSTCASLPVCATSVTAGAFLSSTLTAFVSGQGGAHNHPGSCHQPVQPLPDNLTQCRLDPALGFSVPTQRDAQKACKAEKAKKSHKHEHEHEHKHKHQRWLSKVTVRSKQMCPTGRNPLGKSRAWRSQPPPGHPHAEVQLLTISKVDSWYCTYYDGVPPIINMNLSTLYNVKASRPWEAGGRSSSFEANRHLVLVQSAPPP</sequence>
<evidence type="ECO:0000313" key="2">
    <source>
        <dbReference type="EMBL" id="EHK15973.1"/>
    </source>
</evidence>
<dbReference type="GeneID" id="25790382"/>
<dbReference type="VEuPathDB" id="FungiDB:TRIVIDRAFT_206636"/>